<evidence type="ECO:0000313" key="1">
    <source>
        <dbReference type="EMBL" id="MDQ0101409.1"/>
    </source>
</evidence>
<gene>
    <name evidence="1" type="ORF">J2T10_001042</name>
</gene>
<comment type="caution">
    <text evidence="1">The sequence shown here is derived from an EMBL/GenBank/DDBJ whole genome shotgun (WGS) entry which is preliminary data.</text>
</comment>
<dbReference type="Proteomes" id="UP001244563">
    <property type="component" value="Unassembled WGS sequence"/>
</dbReference>
<organism evidence="1 2">
    <name type="scientific">Paenarthrobacter nicotinovorans</name>
    <name type="common">Arthrobacter nicotinovorans</name>
    <dbReference type="NCBI Taxonomy" id="29320"/>
    <lineage>
        <taxon>Bacteria</taxon>
        <taxon>Bacillati</taxon>
        <taxon>Actinomycetota</taxon>
        <taxon>Actinomycetes</taxon>
        <taxon>Micrococcales</taxon>
        <taxon>Micrococcaceae</taxon>
        <taxon>Paenarthrobacter</taxon>
    </lineage>
</organism>
<dbReference type="RefSeq" id="WP_064722246.1">
    <property type="nucleotide sequence ID" value="NZ_BDDW01000003.1"/>
</dbReference>
<keyword evidence="2" id="KW-1185">Reference proteome</keyword>
<sequence length="82" mass="8135">MLEGPSAALADALAPGLTGELAPLLAPGAVDPTGVVGGPGVAVQPVTRTRAATSIDHPARRTLVVDAGAGPRYFEVLPLLIT</sequence>
<accession>A0ABT9TIF0</accession>
<evidence type="ECO:0000313" key="2">
    <source>
        <dbReference type="Proteomes" id="UP001244563"/>
    </source>
</evidence>
<proteinExistence type="predicted"/>
<dbReference type="EMBL" id="JAUSSW010000002">
    <property type="protein sequence ID" value="MDQ0101409.1"/>
    <property type="molecule type" value="Genomic_DNA"/>
</dbReference>
<protein>
    <submittedName>
        <fullName evidence="1">Uncharacterized protein</fullName>
    </submittedName>
</protein>
<name>A0ABT9TIF0_PAENI</name>
<reference evidence="1 2" key="1">
    <citation type="submission" date="2023-07" db="EMBL/GenBank/DDBJ databases">
        <title>Sorghum-associated microbial communities from plants grown in Nebraska, USA.</title>
        <authorList>
            <person name="Schachtman D."/>
        </authorList>
    </citation>
    <scope>NUCLEOTIDE SEQUENCE [LARGE SCALE GENOMIC DNA]</scope>
    <source>
        <strain evidence="1 2">CC523</strain>
    </source>
</reference>